<reference evidence="7 8" key="1">
    <citation type="submission" date="2023-09" db="EMBL/GenBank/DDBJ databases">
        <authorList>
            <person name="Rey-Velasco X."/>
        </authorList>
    </citation>
    <scope>NUCLEOTIDE SEQUENCE [LARGE SCALE GENOMIC DNA]</scope>
    <source>
        <strain evidence="7 8">P385</strain>
    </source>
</reference>
<evidence type="ECO:0000313" key="8">
    <source>
        <dbReference type="Proteomes" id="UP001259982"/>
    </source>
</evidence>
<dbReference type="Pfam" id="PF17188">
    <property type="entry name" value="MucB_RseB_C"/>
    <property type="match status" value="1"/>
</dbReference>
<comment type="caution">
    <text evidence="7">The sequence shown here is derived from an EMBL/GenBank/DDBJ whole genome shotgun (WGS) entry which is preliminary data.</text>
</comment>
<proteinExistence type="inferred from homology"/>
<keyword evidence="4" id="KW-0574">Periplasm</keyword>
<comment type="similarity">
    <text evidence="2">Belongs to the RseB family.</text>
</comment>
<dbReference type="Proteomes" id="UP001259982">
    <property type="component" value="Unassembled WGS sequence"/>
</dbReference>
<evidence type="ECO:0000256" key="1">
    <source>
        <dbReference type="ARBA" id="ARBA00004418"/>
    </source>
</evidence>
<dbReference type="CDD" id="cd16327">
    <property type="entry name" value="RseB"/>
    <property type="match status" value="1"/>
</dbReference>
<evidence type="ECO:0000259" key="6">
    <source>
        <dbReference type="Pfam" id="PF17188"/>
    </source>
</evidence>
<dbReference type="EMBL" id="JAVRHY010000001">
    <property type="protein sequence ID" value="MDT0616860.1"/>
    <property type="molecule type" value="Genomic_DNA"/>
</dbReference>
<dbReference type="InterPro" id="IPR038484">
    <property type="entry name" value="MucB/RseB_C_sf"/>
</dbReference>
<evidence type="ECO:0000259" key="5">
    <source>
        <dbReference type="Pfam" id="PF03888"/>
    </source>
</evidence>
<dbReference type="InterPro" id="IPR005588">
    <property type="entry name" value="MucB_RseB"/>
</dbReference>
<dbReference type="Pfam" id="PF03888">
    <property type="entry name" value="MucB_RseB"/>
    <property type="match status" value="1"/>
</dbReference>
<evidence type="ECO:0000256" key="2">
    <source>
        <dbReference type="ARBA" id="ARBA00008150"/>
    </source>
</evidence>
<feature type="domain" description="MucB/RseB N-terminal" evidence="5">
    <location>
        <begin position="21"/>
        <end position="193"/>
    </location>
</feature>
<evidence type="ECO:0000256" key="3">
    <source>
        <dbReference type="ARBA" id="ARBA00022729"/>
    </source>
</evidence>
<feature type="domain" description="MucB/RseB C-terminal" evidence="6">
    <location>
        <begin position="222"/>
        <end position="315"/>
    </location>
</feature>
<protein>
    <submittedName>
        <fullName evidence="7">MucB/RseB C-terminal domain-containing protein</fullName>
    </submittedName>
</protein>
<keyword evidence="3" id="KW-0732">Signal</keyword>
<dbReference type="InterPro" id="IPR033436">
    <property type="entry name" value="MucB/RseB_C"/>
</dbReference>
<keyword evidence="8" id="KW-1185">Reference proteome</keyword>
<dbReference type="RefSeq" id="WP_311656348.1">
    <property type="nucleotide sequence ID" value="NZ_JAVRHY010000001.1"/>
</dbReference>
<sequence length="324" mass="36131">MTRLLPLVLLLVAGIVYADSTWLTRASKAVRTTDYRGTLVYLRNGKMDTLRVVHRHREGSERERLISLTGEPREIIRHNGEVNCILPEKRVVLVAKHAMQSLLSNVADMSADTLQDNYTVRDLGERRLADRQCRAIAIEPRDDYRYGYRLLIDAKTDLPLKLDLLQGDEVLEQLMFTDIDFAADIADSELQPTFDTDGFRWVRHQPMHSAKPGGNGDDAEPPPAWRIDDLPPGFSLAESGVRQVDNNLMARQMLFTDGVATVSAFIAPLAERKAFSGETTMGAVNAFGREVDGFQITVVGEVPHITAEMIGNNIRRDTDAAASE</sequence>
<dbReference type="PANTHER" id="PTHR38782:SF1">
    <property type="entry name" value="SIGMA-E FACTOR REGULATORY PROTEIN RSEB"/>
    <property type="match status" value="1"/>
</dbReference>
<dbReference type="PANTHER" id="PTHR38782">
    <property type="match status" value="1"/>
</dbReference>
<dbReference type="Gene3D" id="2.50.20.10">
    <property type="entry name" value="Lipoprotein localisation LolA/LolB/LppX"/>
    <property type="match status" value="1"/>
</dbReference>
<gene>
    <name evidence="7" type="ORF">RM531_00090</name>
</gene>
<dbReference type="InterPro" id="IPR033434">
    <property type="entry name" value="MucB/RseB_N"/>
</dbReference>
<dbReference type="PIRSF" id="PIRSF005427">
    <property type="entry name" value="RseB"/>
    <property type="match status" value="1"/>
</dbReference>
<organism evidence="7 8">
    <name type="scientific">Spectribacter acetivorans</name>
    <dbReference type="NCBI Taxonomy" id="3075603"/>
    <lineage>
        <taxon>Bacteria</taxon>
        <taxon>Pseudomonadati</taxon>
        <taxon>Pseudomonadota</taxon>
        <taxon>Gammaproteobacteria</taxon>
        <taxon>Salinisphaerales</taxon>
        <taxon>Salinisphaeraceae</taxon>
        <taxon>Spectribacter</taxon>
    </lineage>
</organism>
<accession>A0ABU3B435</accession>
<evidence type="ECO:0000313" key="7">
    <source>
        <dbReference type="EMBL" id="MDT0616860.1"/>
    </source>
</evidence>
<evidence type="ECO:0000256" key="4">
    <source>
        <dbReference type="ARBA" id="ARBA00022764"/>
    </source>
</evidence>
<name>A0ABU3B435_9GAMM</name>
<dbReference type="Gene3D" id="3.30.200.100">
    <property type="entry name" value="MucB/RseB, C-terminal domain"/>
    <property type="match status" value="1"/>
</dbReference>
<comment type="subcellular location">
    <subcellularLocation>
        <location evidence="1">Periplasm</location>
    </subcellularLocation>
</comment>